<protein>
    <submittedName>
        <fullName evidence="1">Uncharacterized protein</fullName>
    </submittedName>
</protein>
<dbReference type="AlphaFoldDB" id="A0A5N6FF20"/>
<accession>A0A5N7BTT2</accession>
<proteinExistence type="predicted"/>
<accession>A0A5N6FF20</accession>
<dbReference type="EMBL" id="ML735348">
    <property type="protein sequence ID" value="KAE8385008.1"/>
    <property type="molecule type" value="Genomic_DNA"/>
</dbReference>
<dbReference type="Proteomes" id="UP000326877">
    <property type="component" value="Unassembled WGS sequence"/>
</dbReference>
<sequence length="63" mass="7098">MVQPSQAHVLLLQGFSAELWTDTNIAWALLFLLFLFRVVGPSRAWGGKATDRIKTEDWQPGNV</sequence>
<name>A0A5N6FF20_PETAA</name>
<evidence type="ECO:0000313" key="1">
    <source>
        <dbReference type="EMBL" id="KAE8385008.1"/>
    </source>
</evidence>
<gene>
    <name evidence="1" type="ORF">BDV23DRAFT_165782</name>
</gene>
<reference evidence="1" key="1">
    <citation type="submission" date="2019-04" db="EMBL/GenBank/DDBJ databases">
        <title>Friends and foes A comparative genomics studyof 23 Aspergillus species from section Flavi.</title>
        <authorList>
            <consortium name="DOE Joint Genome Institute"/>
            <person name="Kjaerbolling I."/>
            <person name="Vesth T."/>
            <person name="Frisvad J.C."/>
            <person name="Nybo J.L."/>
            <person name="Theobald S."/>
            <person name="Kildgaard S."/>
            <person name="Isbrandt T."/>
            <person name="Kuo A."/>
            <person name="Sato A."/>
            <person name="Lyhne E.K."/>
            <person name="Kogle M.E."/>
            <person name="Wiebenga A."/>
            <person name="Kun R.S."/>
            <person name="Lubbers R.J."/>
            <person name="Makela M.R."/>
            <person name="Barry K."/>
            <person name="Chovatia M."/>
            <person name="Clum A."/>
            <person name="Daum C."/>
            <person name="Haridas S."/>
            <person name="He G."/>
            <person name="LaButti K."/>
            <person name="Lipzen A."/>
            <person name="Mondo S."/>
            <person name="Riley R."/>
            <person name="Salamov A."/>
            <person name="Simmons B.A."/>
            <person name="Magnuson J.K."/>
            <person name="Henrissat B."/>
            <person name="Mortensen U.H."/>
            <person name="Larsen T.O."/>
            <person name="Devries R.P."/>
            <person name="Grigoriev I.V."/>
            <person name="Machida M."/>
            <person name="Baker S.E."/>
            <person name="Andersen M.R."/>
        </authorList>
    </citation>
    <scope>NUCLEOTIDE SEQUENCE [LARGE SCALE GENOMIC DNA]</scope>
    <source>
        <strain evidence="1">IBT 14317</strain>
    </source>
</reference>
<organism evidence="1">
    <name type="scientific">Petromyces alliaceus</name>
    <name type="common">Aspergillus alliaceus</name>
    <dbReference type="NCBI Taxonomy" id="209559"/>
    <lineage>
        <taxon>Eukaryota</taxon>
        <taxon>Fungi</taxon>
        <taxon>Dikarya</taxon>
        <taxon>Ascomycota</taxon>
        <taxon>Pezizomycotina</taxon>
        <taxon>Eurotiomycetes</taxon>
        <taxon>Eurotiomycetidae</taxon>
        <taxon>Eurotiales</taxon>
        <taxon>Aspergillaceae</taxon>
        <taxon>Aspergillus</taxon>
        <taxon>Aspergillus subgen. Circumdati</taxon>
    </lineage>
</organism>